<dbReference type="InParanoid" id="A0A2P5DL67"/>
<dbReference type="EMBL" id="JXTC01000263">
    <property type="protein sequence ID" value="PON74024.1"/>
    <property type="molecule type" value="Genomic_DNA"/>
</dbReference>
<protein>
    <submittedName>
        <fullName evidence="2">Uncharacterized protein</fullName>
    </submittedName>
</protein>
<name>A0A2P5DL67_TREOI</name>
<dbReference type="OrthoDB" id="10333615at2759"/>
<evidence type="ECO:0000313" key="3">
    <source>
        <dbReference type="Proteomes" id="UP000237000"/>
    </source>
</evidence>
<dbReference type="AlphaFoldDB" id="A0A2P5DL67"/>
<evidence type="ECO:0000313" key="2">
    <source>
        <dbReference type="EMBL" id="PON74024.1"/>
    </source>
</evidence>
<gene>
    <name evidence="2" type="ORF">TorRG33x02_248010</name>
</gene>
<keyword evidence="1" id="KW-0472">Membrane</keyword>
<comment type="caution">
    <text evidence="2">The sequence shown here is derived from an EMBL/GenBank/DDBJ whole genome shotgun (WGS) entry which is preliminary data.</text>
</comment>
<feature type="transmembrane region" description="Helical" evidence="1">
    <location>
        <begin position="36"/>
        <end position="53"/>
    </location>
</feature>
<accession>A0A2P5DL67</accession>
<dbReference type="Proteomes" id="UP000237000">
    <property type="component" value="Unassembled WGS sequence"/>
</dbReference>
<evidence type="ECO:0000256" key="1">
    <source>
        <dbReference type="SAM" id="Phobius"/>
    </source>
</evidence>
<sequence>MGIVHGGFVLVAFNEFPPASESYDEFYLRHLPEFKIWLSTTLIVIIGFVTSFFPKEITTTAAICYLIGLVGWFCFKYFSIHLSKREVEMADSSAS</sequence>
<proteinExistence type="predicted"/>
<keyword evidence="1" id="KW-0812">Transmembrane</keyword>
<organism evidence="2 3">
    <name type="scientific">Trema orientale</name>
    <name type="common">Charcoal tree</name>
    <name type="synonym">Celtis orientalis</name>
    <dbReference type="NCBI Taxonomy" id="63057"/>
    <lineage>
        <taxon>Eukaryota</taxon>
        <taxon>Viridiplantae</taxon>
        <taxon>Streptophyta</taxon>
        <taxon>Embryophyta</taxon>
        <taxon>Tracheophyta</taxon>
        <taxon>Spermatophyta</taxon>
        <taxon>Magnoliopsida</taxon>
        <taxon>eudicotyledons</taxon>
        <taxon>Gunneridae</taxon>
        <taxon>Pentapetalae</taxon>
        <taxon>rosids</taxon>
        <taxon>fabids</taxon>
        <taxon>Rosales</taxon>
        <taxon>Cannabaceae</taxon>
        <taxon>Trema</taxon>
    </lineage>
</organism>
<feature type="transmembrane region" description="Helical" evidence="1">
    <location>
        <begin position="59"/>
        <end position="79"/>
    </location>
</feature>
<keyword evidence="3" id="KW-1185">Reference proteome</keyword>
<keyword evidence="1" id="KW-1133">Transmembrane helix</keyword>
<reference evidence="3" key="1">
    <citation type="submission" date="2016-06" db="EMBL/GenBank/DDBJ databases">
        <title>Parallel loss of symbiosis genes in relatives of nitrogen-fixing non-legume Parasponia.</title>
        <authorList>
            <person name="Van Velzen R."/>
            <person name="Holmer R."/>
            <person name="Bu F."/>
            <person name="Rutten L."/>
            <person name="Van Zeijl A."/>
            <person name="Liu W."/>
            <person name="Santuari L."/>
            <person name="Cao Q."/>
            <person name="Sharma T."/>
            <person name="Shen D."/>
            <person name="Roswanjaya Y."/>
            <person name="Wardhani T."/>
            <person name="Kalhor M.S."/>
            <person name="Jansen J."/>
            <person name="Van den Hoogen J."/>
            <person name="Gungor B."/>
            <person name="Hartog M."/>
            <person name="Hontelez J."/>
            <person name="Verver J."/>
            <person name="Yang W.-C."/>
            <person name="Schijlen E."/>
            <person name="Repin R."/>
            <person name="Schilthuizen M."/>
            <person name="Schranz E."/>
            <person name="Heidstra R."/>
            <person name="Miyata K."/>
            <person name="Fedorova E."/>
            <person name="Kohlen W."/>
            <person name="Bisseling T."/>
            <person name="Smit S."/>
            <person name="Geurts R."/>
        </authorList>
    </citation>
    <scope>NUCLEOTIDE SEQUENCE [LARGE SCALE GENOMIC DNA]</scope>
    <source>
        <strain evidence="3">cv. RG33-2</strain>
    </source>
</reference>